<evidence type="ECO:0000313" key="2">
    <source>
        <dbReference type="EMBL" id="RDX65289.1"/>
    </source>
</evidence>
<evidence type="ECO:0000313" key="3">
    <source>
        <dbReference type="Proteomes" id="UP000257109"/>
    </source>
</evidence>
<keyword evidence="1" id="KW-0472">Membrane</keyword>
<dbReference type="EMBL" id="QJKJ01013988">
    <property type="protein sequence ID" value="RDX65289.1"/>
    <property type="molecule type" value="Genomic_DNA"/>
</dbReference>
<feature type="transmembrane region" description="Helical" evidence="1">
    <location>
        <begin position="16"/>
        <end position="37"/>
    </location>
</feature>
<dbReference type="OrthoDB" id="1702682at2759"/>
<organism evidence="2 3">
    <name type="scientific">Mucuna pruriens</name>
    <name type="common">Velvet bean</name>
    <name type="synonym">Dolichos pruriens</name>
    <dbReference type="NCBI Taxonomy" id="157652"/>
    <lineage>
        <taxon>Eukaryota</taxon>
        <taxon>Viridiplantae</taxon>
        <taxon>Streptophyta</taxon>
        <taxon>Embryophyta</taxon>
        <taxon>Tracheophyta</taxon>
        <taxon>Spermatophyta</taxon>
        <taxon>Magnoliopsida</taxon>
        <taxon>eudicotyledons</taxon>
        <taxon>Gunneridae</taxon>
        <taxon>Pentapetalae</taxon>
        <taxon>rosids</taxon>
        <taxon>fabids</taxon>
        <taxon>Fabales</taxon>
        <taxon>Fabaceae</taxon>
        <taxon>Papilionoideae</taxon>
        <taxon>50 kb inversion clade</taxon>
        <taxon>NPAAA clade</taxon>
        <taxon>indigoferoid/millettioid clade</taxon>
        <taxon>Phaseoleae</taxon>
        <taxon>Mucuna</taxon>
    </lineage>
</organism>
<feature type="non-terminal residue" evidence="2">
    <location>
        <position position="1"/>
    </location>
</feature>
<dbReference type="Gene3D" id="2.40.70.10">
    <property type="entry name" value="Acid Proteases"/>
    <property type="match status" value="1"/>
</dbReference>
<protein>
    <submittedName>
        <fullName evidence="2">Uncharacterized protein</fullName>
    </submittedName>
</protein>
<evidence type="ECO:0000256" key="1">
    <source>
        <dbReference type="SAM" id="Phobius"/>
    </source>
</evidence>
<accession>A0A371EH71</accession>
<dbReference type="AlphaFoldDB" id="A0A371EH71"/>
<dbReference type="PANTHER" id="PTHR33067:SF9">
    <property type="entry name" value="RNA-DIRECTED DNA POLYMERASE"/>
    <property type="match status" value="1"/>
</dbReference>
<keyword evidence="1" id="KW-0812">Transmembrane</keyword>
<gene>
    <name evidence="2" type="ORF">CR513_56064</name>
</gene>
<comment type="caution">
    <text evidence="2">The sequence shown here is derived from an EMBL/GenBank/DDBJ whole genome shotgun (WGS) entry which is preliminary data.</text>
</comment>
<dbReference type="Proteomes" id="UP000257109">
    <property type="component" value="Unassembled WGS sequence"/>
</dbReference>
<keyword evidence="3" id="KW-1185">Reference proteome</keyword>
<name>A0A371EH71_MUCPR</name>
<proteinExistence type="predicted"/>
<sequence>RFDLDWSLHYKHKGNLVVLIVFLQHYMLDLGALINVISSSLYRSLRLGALEPTSVVIQLANKSIAHPLGILEDMMVLVSIRCKKYDSSMLKHFIWS</sequence>
<reference evidence="2" key="1">
    <citation type="submission" date="2018-05" db="EMBL/GenBank/DDBJ databases">
        <title>Draft genome of Mucuna pruriens seed.</title>
        <authorList>
            <person name="Nnadi N.E."/>
            <person name="Vos R."/>
            <person name="Hasami M.H."/>
            <person name="Devisetty U.K."/>
            <person name="Aguiy J.C."/>
        </authorList>
    </citation>
    <scope>NUCLEOTIDE SEQUENCE [LARGE SCALE GENOMIC DNA]</scope>
    <source>
        <strain evidence="2">JCA_2017</strain>
    </source>
</reference>
<keyword evidence="1" id="KW-1133">Transmembrane helix</keyword>
<dbReference type="InterPro" id="IPR021109">
    <property type="entry name" value="Peptidase_aspartic_dom_sf"/>
</dbReference>
<dbReference type="PANTHER" id="PTHR33067">
    <property type="entry name" value="RNA-DIRECTED DNA POLYMERASE-RELATED"/>
    <property type="match status" value="1"/>
</dbReference>